<dbReference type="AlphaFoldDB" id="A0A076NU62"/>
<keyword evidence="1" id="KW-1133">Transmembrane helix</keyword>
<evidence type="ECO:0000313" key="3">
    <source>
        <dbReference type="EMBL" id="AIJ34417.1"/>
    </source>
</evidence>
<evidence type="ECO:0000256" key="2">
    <source>
        <dbReference type="SAM" id="SignalP"/>
    </source>
</evidence>
<evidence type="ECO:0000313" key="6">
    <source>
        <dbReference type="Proteomes" id="UP000215374"/>
    </source>
</evidence>
<proteinExistence type="predicted"/>
<keyword evidence="5" id="KW-1185">Reference proteome</keyword>
<name>A0A076NU62_9CORY</name>
<dbReference type="STRING" id="156978.CIMIT_11500"/>
<evidence type="ECO:0000313" key="4">
    <source>
        <dbReference type="EMBL" id="SNV87017.1"/>
    </source>
</evidence>
<feature type="signal peptide" evidence="2">
    <location>
        <begin position="1"/>
        <end position="28"/>
    </location>
</feature>
<feature type="transmembrane region" description="Helical" evidence="1">
    <location>
        <begin position="348"/>
        <end position="369"/>
    </location>
</feature>
<gene>
    <name evidence="3" type="ORF">CIMIT_11500</name>
    <name evidence="4" type="ORF">SAMEA4535761_02357</name>
</gene>
<dbReference type="EMBL" id="LT906467">
    <property type="protein sequence ID" value="SNV87017.1"/>
    <property type="molecule type" value="Genomic_DNA"/>
</dbReference>
<sequence length="370" mass="39787">MFNNQKFAAAATAVALGVCTVIAPQAQGATVGANTDGVCTISLNDQEKQEYRRIAHASTHFNTDDTWREAFETAFPAAQEISTEFKDYYRGAEREAFNNNLMENLNLWSKRVAAETGVSQDASFWYFSYVWNDLATSSDSDLSLATYWDSVDQALQAGEIVANEDPAESVFTPVPPLAELEKDRKEQFPELASHDAAAWADAFENSQALQDYRLGASFETAFEQASLDCAKGGDTFALFPTAGENPDAKRAAERTAERTDQGAIVVAPAEKETYNKGGTTTPAPTEERNVTVNEDGSTTTRIVRTGTNTSVDVTVTTRANSADVDINDKEKKQAAGKSQSKTVEMDNGLIAAIVLAVLATLGGVAASLLG</sequence>
<protein>
    <recommendedName>
        <fullName evidence="7">Secreted protein</fullName>
    </recommendedName>
</protein>
<dbReference type="Proteomes" id="UP000028780">
    <property type="component" value="Chromosome"/>
</dbReference>
<keyword evidence="1" id="KW-0472">Membrane</keyword>
<evidence type="ECO:0000256" key="1">
    <source>
        <dbReference type="SAM" id="Phobius"/>
    </source>
</evidence>
<dbReference type="OrthoDB" id="4398168at2"/>
<organism evidence="3 5">
    <name type="scientific">Corynebacterium imitans</name>
    <dbReference type="NCBI Taxonomy" id="156978"/>
    <lineage>
        <taxon>Bacteria</taxon>
        <taxon>Bacillati</taxon>
        <taxon>Actinomycetota</taxon>
        <taxon>Actinomycetes</taxon>
        <taxon>Mycobacteriales</taxon>
        <taxon>Corynebacteriaceae</taxon>
        <taxon>Corynebacterium</taxon>
    </lineage>
</organism>
<dbReference type="EMBL" id="CP009211">
    <property type="protein sequence ID" value="AIJ34417.1"/>
    <property type="molecule type" value="Genomic_DNA"/>
</dbReference>
<dbReference type="eggNOG" id="ENOG5031QSV">
    <property type="taxonomic scope" value="Bacteria"/>
</dbReference>
<keyword evidence="2" id="KW-0732">Signal</keyword>
<dbReference type="Proteomes" id="UP000215374">
    <property type="component" value="Chromosome 1"/>
</dbReference>
<dbReference type="RefSeq" id="WP_038593110.1">
    <property type="nucleotide sequence ID" value="NZ_CP009211.1"/>
</dbReference>
<reference evidence="3 5" key="1">
    <citation type="submission" date="2014-08" db="EMBL/GenBank/DDBJ databases">
        <title>Complete genome sequence of Corynebacterium imitans DSM 44264, isolated from a five-month-old boy with suspected pharyngeal diphtheria.</title>
        <authorList>
            <person name="Mollmann S."/>
            <person name="Albersmeier A."/>
            <person name="Ruckert C."/>
            <person name="Tauch A."/>
        </authorList>
    </citation>
    <scope>NUCLEOTIDE SEQUENCE [LARGE SCALE GENOMIC DNA]</scope>
    <source>
        <strain evidence="3 5">DSM 44264</strain>
    </source>
</reference>
<reference evidence="4 6" key="2">
    <citation type="submission" date="2017-06" db="EMBL/GenBank/DDBJ databases">
        <authorList>
            <consortium name="Pathogen Informatics"/>
        </authorList>
    </citation>
    <scope>NUCLEOTIDE SEQUENCE [LARGE SCALE GENOMIC DNA]</scope>
    <source>
        <strain evidence="4 6">NCTC13015</strain>
    </source>
</reference>
<accession>A0A076NU62</accession>
<dbReference type="KEGG" id="cii:CIMIT_11500"/>
<evidence type="ECO:0000313" key="5">
    <source>
        <dbReference type="Proteomes" id="UP000028780"/>
    </source>
</evidence>
<feature type="chain" id="PRO_5001716433" description="Secreted protein" evidence="2">
    <location>
        <begin position="29"/>
        <end position="370"/>
    </location>
</feature>
<keyword evidence="1" id="KW-0812">Transmembrane</keyword>
<dbReference type="HOGENOM" id="CLU_747453_0_0_11"/>
<evidence type="ECO:0008006" key="7">
    <source>
        <dbReference type="Google" id="ProtNLM"/>
    </source>
</evidence>